<protein>
    <submittedName>
        <fullName evidence="1">Uncharacterized protein</fullName>
    </submittedName>
</protein>
<name>A0A8H7QMS8_9FUNG</name>
<dbReference type="Proteomes" id="UP000603453">
    <property type="component" value="Unassembled WGS sequence"/>
</dbReference>
<dbReference type="AlphaFoldDB" id="A0A8H7QMS8"/>
<evidence type="ECO:0000313" key="1">
    <source>
        <dbReference type="EMBL" id="KAG2195527.1"/>
    </source>
</evidence>
<proteinExistence type="predicted"/>
<gene>
    <name evidence="1" type="ORF">INT47_002723</name>
</gene>
<keyword evidence="2" id="KW-1185">Reference proteome</keyword>
<evidence type="ECO:0000313" key="2">
    <source>
        <dbReference type="Proteomes" id="UP000603453"/>
    </source>
</evidence>
<dbReference type="EMBL" id="JAEPRD010000168">
    <property type="protein sequence ID" value="KAG2195527.1"/>
    <property type="molecule type" value="Genomic_DNA"/>
</dbReference>
<organism evidence="1 2">
    <name type="scientific">Mucor saturninus</name>
    <dbReference type="NCBI Taxonomy" id="64648"/>
    <lineage>
        <taxon>Eukaryota</taxon>
        <taxon>Fungi</taxon>
        <taxon>Fungi incertae sedis</taxon>
        <taxon>Mucoromycota</taxon>
        <taxon>Mucoromycotina</taxon>
        <taxon>Mucoromycetes</taxon>
        <taxon>Mucorales</taxon>
        <taxon>Mucorineae</taxon>
        <taxon>Mucoraceae</taxon>
        <taxon>Mucor</taxon>
    </lineage>
</organism>
<sequence length="85" mass="8903">MVVAEGLKPVEEVEVEVVAAAVVVGFAPEQHFCFGGRGGNVLFIGALSVVATVESLSDLLLNNLIFSDTRPIAGEVGEDIFDSLQ</sequence>
<accession>A0A8H7QMS8</accession>
<comment type="caution">
    <text evidence="1">The sequence shown here is derived from an EMBL/GenBank/DDBJ whole genome shotgun (WGS) entry which is preliminary data.</text>
</comment>
<reference evidence="1" key="1">
    <citation type="submission" date="2020-12" db="EMBL/GenBank/DDBJ databases">
        <title>Metabolic potential, ecology and presence of endohyphal bacteria is reflected in genomic diversity of Mucoromycotina.</title>
        <authorList>
            <person name="Muszewska A."/>
            <person name="Okrasinska A."/>
            <person name="Steczkiewicz K."/>
            <person name="Drgas O."/>
            <person name="Orlowska M."/>
            <person name="Perlinska-Lenart U."/>
            <person name="Aleksandrzak-Piekarczyk T."/>
            <person name="Szatraj K."/>
            <person name="Zielenkiewicz U."/>
            <person name="Pilsyk S."/>
            <person name="Malc E."/>
            <person name="Mieczkowski P."/>
            <person name="Kruszewska J.S."/>
            <person name="Biernat P."/>
            <person name="Pawlowska J."/>
        </authorList>
    </citation>
    <scope>NUCLEOTIDE SEQUENCE</scope>
    <source>
        <strain evidence="1">WA0000017839</strain>
    </source>
</reference>